<dbReference type="Pfam" id="PF01638">
    <property type="entry name" value="HxlR"/>
    <property type="match status" value="1"/>
</dbReference>
<feature type="compositionally biased region" description="Basic and acidic residues" evidence="1">
    <location>
        <begin position="155"/>
        <end position="166"/>
    </location>
</feature>
<evidence type="ECO:0000256" key="1">
    <source>
        <dbReference type="SAM" id="MobiDB-lite"/>
    </source>
</evidence>
<evidence type="ECO:0000313" key="2">
    <source>
        <dbReference type="EMBL" id="QGG42851.1"/>
    </source>
</evidence>
<dbReference type="RefSeq" id="WP_153654655.1">
    <property type="nucleotide sequence ID" value="NZ_CP045737.1"/>
</dbReference>
<dbReference type="InterPro" id="IPR036390">
    <property type="entry name" value="WH_DNA-bd_sf"/>
</dbReference>
<feature type="region of interest" description="Disordered" evidence="1">
    <location>
        <begin position="150"/>
        <end position="185"/>
    </location>
</feature>
<keyword evidence="3" id="KW-1185">Reference proteome</keyword>
<dbReference type="Gene3D" id="1.10.10.10">
    <property type="entry name" value="Winged helix-like DNA-binding domain superfamily/Winged helix DNA-binding domain"/>
    <property type="match status" value="1"/>
</dbReference>
<dbReference type="PANTHER" id="PTHR33204:SF18">
    <property type="entry name" value="TRANSCRIPTIONAL REGULATORY PROTEIN"/>
    <property type="match status" value="1"/>
</dbReference>
<dbReference type="InterPro" id="IPR002577">
    <property type="entry name" value="HTH_HxlR"/>
</dbReference>
<gene>
    <name evidence="2" type="ORF">GEV26_16530</name>
</gene>
<dbReference type="KEGG" id="aef:GEV26_16530"/>
<reference evidence="2 3" key="1">
    <citation type="submission" date="2019-11" db="EMBL/GenBank/DDBJ databases">
        <authorList>
            <person name="Li J."/>
        </authorList>
    </citation>
    <scope>NUCLEOTIDE SEQUENCE [LARGE SCALE GENOMIC DNA]</scope>
    <source>
        <strain evidence="2 3">MF47</strain>
    </source>
</reference>
<sequence length="185" mass="20308">MSNNRDFSAWPCSLARSVDVFGDSWSVLIARDALQGLTRFDQFQRSLGIARNTLSDRLGKLVEAGFFEKRFYQDNPPRSEYVLTPMGRDFLPVLAALLAWGDRWLDGGAGAPVSLHHHEDDHHADPVVICADCGDPIVHDDIQYCVGPGYPEDYDGPRDTRDRLAREPGGSGGRPAVPSGTQAIA</sequence>
<dbReference type="InterPro" id="IPR036388">
    <property type="entry name" value="WH-like_DNA-bd_sf"/>
</dbReference>
<dbReference type="AlphaFoldDB" id="A0A5Q2MLV4"/>
<dbReference type="Proteomes" id="UP000392064">
    <property type="component" value="Chromosome"/>
</dbReference>
<organism evidence="2 3">
    <name type="scientific">Aeromicrobium yanjiei</name>
    <dbReference type="NCBI Taxonomy" id="2662028"/>
    <lineage>
        <taxon>Bacteria</taxon>
        <taxon>Bacillati</taxon>
        <taxon>Actinomycetota</taxon>
        <taxon>Actinomycetes</taxon>
        <taxon>Propionibacteriales</taxon>
        <taxon>Nocardioidaceae</taxon>
        <taxon>Aeromicrobium</taxon>
    </lineage>
</organism>
<dbReference type="SUPFAM" id="SSF46785">
    <property type="entry name" value="Winged helix' DNA-binding domain"/>
    <property type="match status" value="1"/>
</dbReference>
<evidence type="ECO:0000313" key="3">
    <source>
        <dbReference type="Proteomes" id="UP000392064"/>
    </source>
</evidence>
<proteinExistence type="predicted"/>
<accession>A0A5Q2MLV4</accession>
<dbReference type="PROSITE" id="PS51118">
    <property type="entry name" value="HTH_HXLR"/>
    <property type="match status" value="1"/>
</dbReference>
<name>A0A5Q2MLV4_9ACTN</name>
<dbReference type="PANTHER" id="PTHR33204">
    <property type="entry name" value="TRANSCRIPTIONAL REGULATOR, MARR FAMILY"/>
    <property type="match status" value="1"/>
</dbReference>
<dbReference type="EMBL" id="CP045737">
    <property type="protein sequence ID" value="QGG42851.1"/>
    <property type="molecule type" value="Genomic_DNA"/>
</dbReference>
<protein>
    <submittedName>
        <fullName evidence="2">Transcriptional regulator</fullName>
    </submittedName>
</protein>